<evidence type="ECO:0000313" key="23">
    <source>
        <dbReference type="EMBL" id="KAL2553243.1"/>
    </source>
</evidence>
<keyword evidence="6" id="KW-0732">Signal</keyword>
<dbReference type="InterPro" id="IPR008271">
    <property type="entry name" value="Ser/Thr_kinase_AS"/>
</dbReference>
<keyword evidence="4 17" id="KW-0808">Transferase</keyword>
<dbReference type="InterPro" id="IPR017441">
    <property type="entry name" value="Protein_kinase_ATP_BS"/>
</dbReference>
<evidence type="ECO:0000256" key="4">
    <source>
        <dbReference type="ARBA" id="ARBA00022679"/>
    </source>
</evidence>
<evidence type="ECO:0000256" key="7">
    <source>
        <dbReference type="ARBA" id="ARBA00022741"/>
    </source>
</evidence>
<keyword evidence="13" id="KW-0675">Receptor</keyword>
<dbReference type="Pfam" id="PF01453">
    <property type="entry name" value="B_lectin"/>
    <property type="match status" value="1"/>
</dbReference>
<dbReference type="InterPro" id="IPR051343">
    <property type="entry name" value="G-type_lectin_kinases/EP1-like"/>
</dbReference>
<keyword evidence="7 17" id="KW-0547">Nucleotide-binding</keyword>
<evidence type="ECO:0000256" key="18">
    <source>
        <dbReference type="PROSITE-ProRule" id="PRU10141"/>
    </source>
</evidence>
<gene>
    <name evidence="23" type="ORF">Fot_06862</name>
    <name evidence="24" type="ORF">Fot_06908</name>
</gene>
<evidence type="ECO:0000256" key="16">
    <source>
        <dbReference type="ARBA" id="ARBA00048679"/>
    </source>
</evidence>
<comment type="caution">
    <text evidence="24">The sequence shown here is derived from an EMBL/GenBank/DDBJ whole genome shotgun (WGS) entry which is preliminary data.</text>
</comment>
<dbReference type="AlphaFoldDB" id="A0ABD1WUA1"/>
<dbReference type="SUPFAM" id="SSF56112">
    <property type="entry name" value="Protein kinase-like (PK-like)"/>
    <property type="match status" value="1"/>
</dbReference>
<evidence type="ECO:0000256" key="14">
    <source>
        <dbReference type="ARBA" id="ARBA00023180"/>
    </source>
</evidence>
<keyword evidence="9 17" id="KW-0067">ATP-binding</keyword>
<dbReference type="PIRSF" id="PIRSF000641">
    <property type="entry name" value="SRK"/>
    <property type="match status" value="1"/>
</dbReference>
<evidence type="ECO:0000313" key="24">
    <source>
        <dbReference type="EMBL" id="KAL2553289.1"/>
    </source>
</evidence>
<keyword evidence="12" id="KW-1015">Disulfide bond</keyword>
<dbReference type="CDD" id="cd14066">
    <property type="entry name" value="STKc_IRAK"/>
    <property type="match status" value="1"/>
</dbReference>
<reference evidence="24" key="2">
    <citation type="submission" date="2024-07" db="EMBL/GenBank/DDBJ databases">
        <title>Two chromosome-level genome assemblies of Korean endemic species Abeliophyllum distichum and Forsythia ovata (Oleaceae).</title>
        <authorList>
            <person name="Mun J.H."/>
        </authorList>
    </citation>
    <scope>NUCLEOTIDE SEQUENCE</scope>
    <source>
        <strain evidence="24">KNKB202402200001</strain>
        <tissue evidence="24">Leaf</tissue>
    </source>
</reference>
<dbReference type="GO" id="GO:0005524">
    <property type="term" value="F:ATP binding"/>
    <property type="evidence" value="ECO:0007669"/>
    <property type="project" value="UniProtKB-UniRule"/>
</dbReference>
<evidence type="ECO:0000256" key="9">
    <source>
        <dbReference type="ARBA" id="ARBA00022840"/>
    </source>
</evidence>
<dbReference type="FunFam" id="1.10.510.10:FF:000621">
    <property type="entry name" value="Serine/threonine-protein kinase"/>
    <property type="match status" value="1"/>
</dbReference>
<evidence type="ECO:0000256" key="13">
    <source>
        <dbReference type="ARBA" id="ARBA00023170"/>
    </source>
</evidence>
<proteinExistence type="inferred from homology"/>
<dbReference type="CDD" id="cd00028">
    <property type="entry name" value="B_lectin"/>
    <property type="match status" value="1"/>
</dbReference>
<dbReference type="InterPro" id="IPR001480">
    <property type="entry name" value="Bulb-type_lectin_dom"/>
</dbReference>
<dbReference type="SMART" id="SM00220">
    <property type="entry name" value="S_TKc"/>
    <property type="match status" value="1"/>
</dbReference>
<organism evidence="24 25">
    <name type="scientific">Forsythia ovata</name>
    <dbReference type="NCBI Taxonomy" id="205694"/>
    <lineage>
        <taxon>Eukaryota</taxon>
        <taxon>Viridiplantae</taxon>
        <taxon>Streptophyta</taxon>
        <taxon>Embryophyta</taxon>
        <taxon>Tracheophyta</taxon>
        <taxon>Spermatophyta</taxon>
        <taxon>Magnoliopsida</taxon>
        <taxon>eudicotyledons</taxon>
        <taxon>Gunneridae</taxon>
        <taxon>Pentapetalae</taxon>
        <taxon>asterids</taxon>
        <taxon>lamiids</taxon>
        <taxon>Lamiales</taxon>
        <taxon>Oleaceae</taxon>
        <taxon>Forsythieae</taxon>
        <taxon>Forsythia</taxon>
    </lineage>
</organism>
<comment type="catalytic activity">
    <reaction evidence="16 17">
        <text>L-seryl-[protein] + ATP = O-phospho-L-seryl-[protein] + ADP + H(+)</text>
        <dbReference type="Rhea" id="RHEA:17989"/>
        <dbReference type="Rhea" id="RHEA-COMP:9863"/>
        <dbReference type="Rhea" id="RHEA-COMP:11604"/>
        <dbReference type="ChEBI" id="CHEBI:15378"/>
        <dbReference type="ChEBI" id="CHEBI:29999"/>
        <dbReference type="ChEBI" id="CHEBI:30616"/>
        <dbReference type="ChEBI" id="CHEBI:83421"/>
        <dbReference type="ChEBI" id="CHEBI:456216"/>
        <dbReference type="EC" id="2.7.11.1"/>
    </reaction>
</comment>
<dbReference type="Proteomes" id="UP001604277">
    <property type="component" value="Unassembled WGS sequence"/>
</dbReference>
<evidence type="ECO:0000256" key="8">
    <source>
        <dbReference type="ARBA" id="ARBA00022777"/>
    </source>
</evidence>
<dbReference type="SUPFAM" id="SSF51110">
    <property type="entry name" value="alpha-D-mannose-specific plant lectins"/>
    <property type="match status" value="1"/>
</dbReference>
<comment type="similarity">
    <text evidence="17">Belongs to the protein kinase superfamily. Ser/Thr protein kinase family.</text>
</comment>
<keyword evidence="11 20" id="KW-0472">Membrane</keyword>
<dbReference type="PROSITE" id="PS00107">
    <property type="entry name" value="PROTEIN_KINASE_ATP"/>
    <property type="match status" value="1"/>
</dbReference>
<reference evidence="25" key="1">
    <citation type="submission" date="2024-07" db="EMBL/GenBank/DDBJ databases">
        <title>Two chromosome-level genome assemblies of Korean endemic species Abeliophyllum distichum and Forsythia ovata (Oleaceae).</title>
        <authorList>
            <person name="Jang H."/>
        </authorList>
    </citation>
    <scope>NUCLEOTIDE SEQUENCE [LARGE SCALE GENOMIC DNA]</scope>
</reference>
<dbReference type="InterPro" id="IPR000719">
    <property type="entry name" value="Prot_kinase_dom"/>
</dbReference>
<feature type="compositionally biased region" description="Polar residues" evidence="19">
    <location>
        <begin position="731"/>
        <end position="749"/>
    </location>
</feature>
<dbReference type="FunFam" id="3.30.200.20:FF:000178">
    <property type="entry name" value="serine/threonine-protein kinase PBS1-like"/>
    <property type="match status" value="1"/>
</dbReference>
<dbReference type="GO" id="GO:0016020">
    <property type="term" value="C:membrane"/>
    <property type="evidence" value="ECO:0007669"/>
    <property type="project" value="UniProtKB-SubCell"/>
</dbReference>
<evidence type="ECO:0000256" key="3">
    <source>
        <dbReference type="ARBA" id="ARBA00022536"/>
    </source>
</evidence>
<evidence type="ECO:0000256" key="6">
    <source>
        <dbReference type="ARBA" id="ARBA00022729"/>
    </source>
</evidence>
<dbReference type="GO" id="GO:0004674">
    <property type="term" value="F:protein serine/threonine kinase activity"/>
    <property type="evidence" value="ECO:0007669"/>
    <property type="project" value="UniProtKB-KW"/>
</dbReference>
<keyword evidence="5 20" id="KW-0812">Transmembrane</keyword>
<dbReference type="InterPro" id="IPR024171">
    <property type="entry name" value="SRK-like_kinase"/>
</dbReference>
<dbReference type="Gene3D" id="1.10.510.10">
    <property type="entry name" value="Transferase(Phosphotransferase) domain 1"/>
    <property type="match status" value="1"/>
</dbReference>
<evidence type="ECO:0000259" key="21">
    <source>
        <dbReference type="PROSITE" id="PS50011"/>
    </source>
</evidence>
<keyword evidence="8 17" id="KW-0418">Kinase</keyword>
<accession>A0ABD1WUA1</accession>
<evidence type="ECO:0000256" key="2">
    <source>
        <dbReference type="ARBA" id="ARBA00022527"/>
    </source>
</evidence>
<feature type="region of interest" description="Disordered" evidence="19">
    <location>
        <begin position="731"/>
        <end position="755"/>
    </location>
</feature>
<keyword evidence="25" id="KW-1185">Reference proteome</keyword>
<protein>
    <recommendedName>
        <fullName evidence="17">Receptor-like serine/threonine-protein kinase</fullName>
        <ecNumber evidence="17">2.7.11.1</ecNumber>
    </recommendedName>
</protein>
<dbReference type="PROSITE" id="PS00108">
    <property type="entry name" value="PROTEIN_KINASE_ST"/>
    <property type="match status" value="1"/>
</dbReference>
<evidence type="ECO:0000256" key="11">
    <source>
        <dbReference type="ARBA" id="ARBA00023136"/>
    </source>
</evidence>
<comment type="subcellular location">
    <subcellularLocation>
        <location evidence="1">Membrane</location>
        <topology evidence="1">Single-pass membrane protein</topology>
    </subcellularLocation>
</comment>
<dbReference type="EC" id="2.7.11.1" evidence="17"/>
<feature type="domain" description="Bulb-type lectin" evidence="22">
    <location>
        <begin position="40"/>
        <end position="159"/>
    </location>
</feature>
<dbReference type="EMBL" id="JBFOLJ010000002">
    <property type="protein sequence ID" value="KAL2553289.1"/>
    <property type="molecule type" value="Genomic_DNA"/>
</dbReference>
<name>A0ABD1WUA1_9LAMI</name>
<evidence type="ECO:0000256" key="15">
    <source>
        <dbReference type="ARBA" id="ARBA00047899"/>
    </source>
</evidence>
<dbReference type="SMART" id="SM00108">
    <property type="entry name" value="B_lectin"/>
    <property type="match status" value="1"/>
</dbReference>
<keyword evidence="3" id="KW-0245">EGF-like domain</keyword>
<keyword evidence="10 20" id="KW-1133">Transmembrane helix</keyword>
<comment type="catalytic activity">
    <reaction evidence="15 17">
        <text>L-threonyl-[protein] + ATP = O-phospho-L-threonyl-[protein] + ADP + H(+)</text>
        <dbReference type="Rhea" id="RHEA:46608"/>
        <dbReference type="Rhea" id="RHEA-COMP:11060"/>
        <dbReference type="Rhea" id="RHEA-COMP:11605"/>
        <dbReference type="ChEBI" id="CHEBI:15378"/>
        <dbReference type="ChEBI" id="CHEBI:30013"/>
        <dbReference type="ChEBI" id="CHEBI:30616"/>
        <dbReference type="ChEBI" id="CHEBI:61977"/>
        <dbReference type="ChEBI" id="CHEBI:456216"/>
        <dbReference type="EC" id="2.7.11.1"/>
    </reaction>
</comment>
<dbReference type="Pfam" id="PF00069">
    <property type="entry name" value="Pkinase"/>
    <property type="match status" value="1"/>
</dbReference>
<feature type="transmembrane region" description="Helical" evidence="20">
    <location>
        <begin position="456"/>
        <end position="481"/>
    </location>
</feature>
<dbReference type="PROSITE" id="PS50011">
    <property type="entry name" value="PROTEIN_KINASE_DOM"/>
    <property type="match status" value="1"/>
</dbReference>
<dbReference type="InterPro" id="IPR036426">
    <property type="entry name" value="Bulb-type_lectin_dom_sf"/>
</dbReference>
<evidence type="ECO:0000256" key="20">
    <source>
        <dbReference type="SAM" id="Phobius"/>
    </source>
</evidence>
<dbReference type="Gene3D" id="2.90.10.10">
    <property type="entry name" value="Bulb-type lectin domain"/>
    <property type="match status" value="1"/>
</dbReference>
<dbReference type="InterPro" id="IPR011009">
    <property type="entry name" value="Kinase-like_dom_sf"/>
</dbReference>
<evidence type="ECO:0000256" key="12">
    <source>
        <dbReference type="ARBA" id="ARBA00023157"/>
    </source>
</evidence>
<evidence type="ECO:0000256" key="10">
    <source>
        <dbReference type="ARBA" id="ARBA00022989"/>
    </source>
</evidence>
<evidence type="ECO:0000256" key="17">
    <source>
        <dbReference type="PIRNR" id="PIRNR000641"/>
    </source>
</evidence>
<evidence type="ECO:0000256" key="1">
    <source>
        <dbReference type="ARBA" id="ARBA00004167"/>
    </source>
</evidence>
<dbReference type="PROSITE" id="PS50927">
    <property type="entry name" value="BULB_LECTIN"/>
    <property type="match status" value="1"/>
</dbReference>
<evidence type="ECO:0000259" key="22">
    <source>
        <dbReference type="PROSITE" id="PS50927"/>
    </source>
</evidence>
<evidence type="ECO:0000313" key="25">
    <source>
        <dbReference type="Proteomes" id="UP001604277"/>
    </source>
</evidence>
<keyword evidence="14" id="KW-0325">Glycoprotein</keyword>
<feature type="domain" description="Protein kinase" evidence="21">
    <location>
        <begin position="530"/>
        <end position="826"/>
    </location>
</feature>
<dbReference type="PANTHER" id="PTHR47976:SF60">
    <property type="entry name" value="RECEPTOR-LIKE SERINE_THREONINE-PROTEIN KINASE"/>
    <property type="match status" value="1"/>
</dbReference>
<feature type="binding site" evidence="18">
    <location>
        <position position="559"/>
    </location>
    <ligand>
        <name>ATP</name>
        <dbReference type="ChEBI" id="CHEBI:30616"/>
    </ligand>
</feature>
<evidence type="ECO:0000256" key="19">
    <source>
        <dbReference type="SAM" id="MobiDB-lite"/>
    </source>
</evidence>
<dbReference type="Gene3D" id="3.30.200.20">
    <property type="entry name" value="Phosphorylase Kinase, domain 1"/>
    <property type="match status" value="1"/>
</dbReference>
<dbReference type="PANTHER" id="PTHR47976">
    <property type="entry name" value="G-TYPE LECTIN S-RECEPTOR-LIKE SERINE/THREONINE-PROTEIN KINASE SD2-5"/>
    <property type="match status" value="1"/>
</dbReference>
<keyword evidence="2 17" id="KW-0723">Serine/threonine-protein kinase</keyword>
<sequence length="892" mass="99283">MASSLYITTTTISIFLLYCALLPFPTLSGPIFISSITPNFTASFLQFVDNSGAFLASKNGSFRARITNSRPESQSYYFVIIHVPSNTIVWSANRNTPISQSSQLRFSPDGLTLYNDTGHPIWSTPRKNRPSSVSSLQLLESGNLIMVDGMNSTVWESFDFPTDVIVTGQKLRVGKSLVSSVSEEDFSEGSYRFVIGDSDAILQWNGMTYWELSMDTKAVRDTNFPVEYMVMNFTAMYLMGSNGTAVVIRVVLPDSNAVLEDSSTFRILKLETNGVFSIVKINARDRSQIREYTGPADRCRVPFICRRLSVCTNGGMCQCAPGFHTDPTMKNGDCTPTDNSLVLPGPCDGSSSSNDTSIKYTSLRENLDYFANDFMDPVLRDVDLSVCQDLCSRNCSCLGIFYSQNSGSCYAIRNYLGSIMLKSNPARDEDRLGYVKLKAVVVKNPNSDSEDTKLNFPVFAMVLLPLLGVLFIAMVPIIIWLRRRRKWARNVNKKLGRTNSSSSVEGEFEFASIPGLPVRFDYDELVVATEDFKTRIGSGGFGTVYKGTLRDGVDVAVKKITCLGAQGKREFLTEIGIIGKIHHVNLVRLRGFCTQGGQKFLVYEYMNRGSLDRTLFGNDGPVLEWQERHEIALGTARGLAYLHTGCEHKIIHCDVKPENILLHDKHVKISDFGLSKLLSTEESGLFTTLRGTRGYLAPEWLTSSVISDRTDVYSYGMVLLEILRGKKNSSVQTPLNNSAGMDSNTGNGHSSSSSVESGHRLIYFPLFALEMHEEGRYSELVDPRLGGRVSIEEVEKLVRVALCCVQEEPSLRPSMSNVVGMLEGILPMGEPRMESLNFLRFYGRRFTEASRLEENNQQNEFILYRQPVGNSSTTGSYNSFSYMSSHQLSGPR</sequence>
<evidence type="ECO:0000256" key="5">
    <source>
        <dbReference type="ARBA" id="ARBA00022692"/>
    </source>
</evidence>
<dbReference type="EMBL" id="JBFOLJ010000002">
    <property type="protein sequence ID" value="KAL2553243.1"/>
    <property type="molecule type" value="Genomic_DNA"/>
</dbReference>